<dbReference type="Proteomes" id="UP000178176">
    <property type="component" value="Unassembled WGS sequence"/>
</dbReference>
<organism evidence="7 8">
    <name type="scientific">Candidatus Amesbacteria bacterium RIFCSPHIGHO2_01_FULL_48_32b</name>
    <dbReference type="NCBI Taxonomy" id="1797253"/>
    <lineage>
        <taxon>Bacteria</taxon>
        <taxon>Candidatus Amesiibacteriota</taxon>
    </lineage>
</organism>
<accession>A0A1F4YCG0</accession>
<comment type="subcellular location">
    <subcellularLocation>
        <location evidence="1">Secreted</location>
    </subcellularLocation>
</comment>
<dbReference type="EMBL" id="MEXH01000033">
    <property type="protein sequence ID" value="OGC91611.1"/>
    <property type="molecule type" value="Genomic_DNA"/>
</dbReference>
<feature type="transmembrane region" description="Helical" evidence="5">
    <location>
        <begin position="15"/>
        <end position="33"/>
    </location>
</feature>
<dbReference type="InterPro" id="IPR055372">
    <property type="entry name" value="CBM96"/>
</dbReference>
<keyword evidence="2" id="KW-0964">Secreted</keyword>
<feature type="domain" description="Carbohydrate-binding module family 96" evidence="6">
    <location>
        <begin position="296"/>
        <end position="441"/>
    </location>
</feature>
<evidence type="ECO:0000313" key="8">
    <source>
        <dbReference type="Proteomes" id="UP000178176"/>
    </source>
</evidence>
<dbReference type="InterPro" id="IPR013320">
    <property type="entry name" value="ConA-like_dom_sf"/>
</dbReference>
<keyword evidence="5" id="KW-0812">Transmembrane</keyword>
<keyword evidence="5" id="KW-0472">Membrane</keyword>
<evidence type="ECO:0000313" key="7">
    <source>
        <dbReference type="EMBL" id="OGC91611.1"/>
    </source>
</evidence>
<gene>
    <name evidence="7" type="ORF">A2876_03555</name>
</gene>
<feature type="compositionally biased region" description="Polar residues" evidence="4">
    <location>
        <begin position="272"/>
        <end position="281"/>
    </location>
</feature>
<dbReference type="AlphaFoldDB" id="A0A1F4YCG0"/>
<dbReference type="SUPFAM" id="SSF49899">
    <property type="entry name" value="Concanavalin A-like lectins/glucanases"/>
    <property type="match status" value="1"/>
</dbReference>
<dbReference type="NCBIfam" id="NF033679">
    <property type="entry name" value="DNRLRE_dom"/>
    <property type="match status" value="1"/>
</dbReference>
<keyword evidence="5" id="KW-1133">Transmembrane helix</keyword>
<evidence type="ECO:0000256" key="4">
    <source>
        <dbReference type="SAM" id="MobiDB-lite"/>
    </source>
</evidence>
<protein>
    <recommendedName>
        <fullName evidence="6">Carbohydrate-binding module family 96 domain-containing protein</fullName>
    </recommendedName>
</protein>
<dbReference type="GO" id="GO:0005576">
    <property type="term" value="C:extracellular region"/>
    <property type="evidence" value="ECO:0007669"/>
    <property type="project" value="UniProtKB-SubCell"/>
</dbReference>
<comment type="caution">
    <text evidence="7">The sequence shown here is derived from an EMBL/GenBank/DDBJ whole genome shotgun (WGS) entry which is preliminary data.</text>
</comment>
<evidence type="ECO:0000259" key="6">
    <source>
        <dbReference type="Pfam" id="PF24517"/>
    </source>
</evidence>
<evidence type="ECO:0000256" key="2">
    <source>
        <dbReference type="ARBA" id="ARBA00022525"/>
    </source>
</evidence>
<keyword evidence="3" id="KW-0732">Signal</keyword>
<dbReference type="Gene3D" id="2.60.120.200">
    <property type="match status" value="1"/>
</dbReference>
<feature type="region of interest" description="Disordered" evidence="4">
    <location>
        <begin position="272"/>
        <end position="292"/>
    </location>
</feature>
<proteinExistence type="predicted"/>
<sequence length="445" mass="48553">MPRYSSNPPTTFRRLLPFIFFIATLPLLIATALKNQFFRPRAQDNLPAAFASAVQLNGLDAYIQIPPSPILSPQSSTTFELRFKPDRTTFPNQWLISSASQGKEYYGLVINSQLSPAGDTYTINYQFLVSDSKVNCSHLTTTYTQTIPTSQSDYITSWHHLAAQIIPNGRLEIYLDGTLSTTYVSFVSSPCPSDSPLYLGAHTSSSGFFAGRIDEIRLSSIARYGTSFTPPVVPYTSDVSTTALYHLDDNFLDSSPNHLDGQPVNQVEFTSQTTPTPTVAPTSEVVPSPTASPITLTLTPSADSYVDSRFPSANYGPDKKLSVDLPAKITYLKFSRPSGLIRSALLRLYVTQYSRGSHALKLVPDSSWSENSLTYANRPPIASGLIAALTASRNRSWIEIPIDPGLLASSSVLSLGLEPASPDGLQFSSKEGDQSPQLIISYQPL</sequence>
<name>A0A1F4YCG0_9BACT</name>
<evidence type="ECO:0000256" key="5">
    <source>
        <dbReference type="SAM" id="Phobius"/>
    </source>
</evidence>
<dbReference type="Pfam" id="PF24517">
    <property type="entry name" value="CBM96"/>
    <property type="match status" value="1"/>
</dbReference>
<dbReference type="Pfam" id="PF13385">
    <property type="entry name" value="Laminin_G_3"/>
    <property type="match status" value="1"/>
</dbReference>
<evidence type="ECO:0000256" key="3">
    <source>
        <dbReference type="ARBA" id="ARBA00022729"/>
    </source>
</evidence>
<evidence type="ECO:0000256" key="1">
    <source>
        <dbReference type="ARBA" id="ARBA00004613"/>
    </source>
</evidence>
<reference evidence="7 8" key="1">
    <citation type="journal article" date="2016" name="Nat. Commun.">
        <title>Thousands of microbial genomes shed light on interconnected biogeochemical processes in an aquifer system.</title>
        <authorList>
            <person name="Anantharaman K."/>
            <person name="Brown C.T."/>
            <person name="Hug L.A."/>
            <person name="Sharon I."/>
            <person name="Castelle C.J."/>
            <person name="Probst A.J."/>
            <person name="Thomas B.C."/>
            <person name="Singh A."/>
            <person name="Wilkins M.J."/>
            <person name="Karaoz U."/>
            <person name="Brodie E.L."/>
            <person name="Williams K.H."/>
            <person name="Hubbard S.S."/>
            <person name="Banfield J.F."/>
        </authorList>
    </citation>
    <scope>NUCLEOTIDE SEQUENCE [LARGE SCALE GENOMIC DNA]</scope>
</reference>